<gene>
    <name evidence="2" type="ORF">NCCP1664_24570</name>
</gene>
<name>A0A5A7NUR6_9MICC</name>
<evidence type="ECO:0000256" key="1">
    <source>
        <dbReference type="SAM" id="Phobius"/>
    </source>
</evidence>
<dbReference type="EMBL" id="BKDJ01000014">
    <property type="protein sequence ID" value="GER23962.1"/>
    <property type="molecule type" value="Genomic_DNA"/>
</dbReference>
<feature type="transmembrane region" description="Helical" evidence="1">
    <location>
        <begin position="51"/>
        <end position="72"/>
    </location>
</feature>
<dbReference type="Proteomes" id="UP000325307">
    <property type="component" value="Unassembled WGS sequence"/>
</dbReference>
<keyword evidence="1" id="KW-0812">Transmembrane</keyword>
<feature type="transmembrane region" description="Helical" evidence="1">
    <location>
        <begin position="12"/>
        <end position="31"/>
    </location>
</feature>
<reference evidence="2 3" key="1">
    <citation type="submission" date="2019-09" db="EMBL/GenBank/DDBJ databases">
        <title>Arthrobacter zafarii sp. nov., a moderately thermotolerant and halotolerant actinobacterium isolated from Cholistan desert soil of Pakistan.</title>
        <authorList>
            <person name="Amin A."/>
            <person name="Ahmed I."/>
            <person name="Khalid N."/>
            <person name="Schumann P."/>
            <person name="Busse H.J."/>
            <person name="Khan I.U."/>
            <person name="Li S."/>
            <person name="Li W.J."/>
        </authorList>
    </citation>
    <scope>NUCLEOTIDE SEQUENCE [LARGE SCALE GENOMIC DNA]</scope>
    <source>
        <strain evidence="2 3">NCCP-1664</strain>
    </source>
</reference>
<feature type="transmembrane region" description="Helical" evidence="1">
    <location>
        <begin position="139"/>
        <end position="161"/>
    </location>
</feature>
<evidence type="ECO:0000313" key="3">
    <source>
        <dbReference type="Proteomes" id="UP000325307"/>
    </source>
</evidence>
<evidence type="ECO:0000313" key="2">
    <source>
        <dbReference type="EMBL" id="GER23962.1"/>
    </source>
</evidence>
<dbReference type="AlphaFoldDB" id="A0A5A7NUR6"/>
<dbReference type="OrthoDB" id="9980265at2"/>
<feature type="transmembrane region" description="Helical" evidence="1">
    <location>
        <begin position="110"/>
        <end position="127"/>
    </location>
</feature>
<comment type="caution">
    <text evidence="2">The sequence shown here is derived from an EMBL/GenBank/DDBJ whole genome shotgun (WGS) entry which is preliminary data.</text>
</comment>
<keyword evidence="1" id="KW-0472">Membrane</keyword>
<proteinExistence type="predicted"/>
<dbReference type="RefSeq" id="WP_149957565.1">
    <property type="nucleotide sequence ID" value="NZ_BKDJ01000014.1"/>
</dbReference>
<keyword evidence="3" id="KW-1185">Reference proteome</keyword>
<accession>A0A5A7NUR6</accession>
<sequence length="164" mass="18021">MEEQSSAQERRATFWITFLGPVAFGLMAGAVKLVFPWLSSDGASSPPAERFWIPALGGLSAAVLLQVGRWWLYGRAQNRQGEAVKTLCTVALLVSGFAACLAILLNPWALLMFPPLMLFIAFLLWWPRKKSVTPRDRNLGIYCICILSFVVSAASISMTLMPGN</sequence>
<protein>
    <submittedName>
        <fullName evidence="2">Uncharacterized protein</fullName>
    </submittedName>
</protein>
<keyword evidence="1" id="KW-1133">Transmembrane helix</keyword>
<organism evidence="2 3">
    <name type="scientific">Zafaria cholistanensis</name>
    <dbReference type="NCBI Taxonomy" id="1682741"/>
    <lineage>
        <taxon>Bacteria</taxon>
        <taxon>Bacillati</taxon>
        <taxon>Actinomycetota</taxon>
        <taxon>Actinomycetes</taxon>
        <taxon>Micrococcales</taxon>
        <taxon>Micrococcaceae</taxon>
        <taxon>Zafaria</taxon>
    </lineage>
</organism>
<feature type="transmembrane region" description="Helical" evidence="1">
    <location>
        <begin position="84"/>
        <end position="104"/>
    </location>
</feature>